<evidence type="ECO:0000256" key="4">
    <source>
        <dbReference type="PROSITE-ProRule" id="PRU00175"/>
    </source>
</evidence>
<dbReference type="InterPro" id="IPR017907">
    <property type="entry name" value="Znf_RING_CS"/>
</dbReference>
<dbReference type="PROSITE" id="PS00518">
    <property type="entry name" value="ZF_RING_1"/>
    <property type="match status" value="1"/>
</dbReference>
<keyword evidence="8" id="KW-1185">Reference proteome</keyword>
<feature type="domain" description="RING-type" evidence="6">
    <location>
        <begin position="112"/>
        <end position="159"/>
    </location>
</feature>
<dbReference type="PROSITE" id="PS50089">
    <property type="entry name" value="ZF_RING_2"/>
    <property type="match status" value="1"/>
</dbReference>
<reference evidence="7" key="1">
    <citation type="submission" date="2022-11" db="EMBL/GenBank/DDBJ databases">
        <title>Centuries of genome instability and evolution in soft-shell clam transmissible cancer (bioRxiv).</title>
        <authorList>
            <person name="Hart S.F.M."/>
            <person name="Yonemitsu M.A."/>
            <person name="Giersch R.M."/>
            <person name="Beal B.F."/>
            <person name="Arriagada G."/>
            <person name="Davis B.W."/>
            <person name="Ostrander E.A."/>
            <person name="Goff S.P."/>
            <person name="Metzger M.J."/>
        </authorList>
    </citation>
    <scope>NUCLEOTIDE SEQUENCE</scope>
    <source>
        <strain evidence="7">MELC-2E11</strain>
        <tissue evidence="7">Siphon/mantle</tissue>
    </source>
</reference>
<dbReference type="InterPro" id="IPR027370">
    <property type="entry name" value="Znf-RING_euk"/>
</dbReference>
<feature type="compositionally biased region" description="Polar residues" evidence="5">
    <location>
        <begin position="495"/>
        <end position="516"/>
    </location>
</feature>
<feature type="region of interest" description="Disordered" evidence="5">
    <location>
        <begin position="1"/>
        <end position="51"/>
    </location>
</feature>
<evidence type="ECO:0000256" key="1">
    <source>
        <dbReference type="ARBA" id="ARBA00022723"/>
    </source>
</evidence>
<evidence type="ECO:0000259" key="6">
    <source>
        <dbReference type="PROSITE" id="PS50089"/>
    </source>
</evidence>
<feature type="compositionally biased region" description="Basic and acidic residues" evidence="5">
    <location>
        <begin position="1"/>
        <end position="11"/>
    </location>
</feature>
<dbReference type="InterPro" id="IPR047153">
    <property type="entry name" value="TRIM45/56/19-like"/>
</dbReference>
<proteinExistence type="predicted"/>
<dbReference type="Gene3D" id="3.30.40.10">
    <property type="entry name" value="Zinc/RING finger domain, C3HC4 (zinc finger)"/>
    <property type="match status" value="1"/>
</dbReference>
<feature type="compositionally biased region" description="Low complexity" evidence="5">
    <location>
        <begin position="524"/>
        <end position="539"/>
    </location>
</feature>
<evidence type="ECO:0000313" key="7">
    <source>
        <dbReference type="EMBL" id="WAR04734.1"/>
    </source>
</evidence>
<evidence type="ECO:0000256" key="3">
    <source>
        <dbReference type="ARBA" id="ARBA00022833"/>
    </source>
</evidence>
<dbReference type="InterPro" id="IPR013083">
    <property type="entry name" value="Znf_RING/FYVE/PHD"/>
</dbReference>
<evidence type="ECO:0000256" key="5">
    <source>
        <dbReference type="SAM" id="MobiDB-lite"/>
    </source>
</evidence>
<dbReference type="Proteomes" id="UP001164746">
    <property type="component" value="Chromosome 5"/>
</dbReference>
<feature type="compositionally biased region" description="Polar residues" evidence="5">
    <location>
        <begin position="452"/>
        <end position="486"/>
    </location>
</feature>
<feature type="region of interest" description="Disordered" evidence="5">
    <location>
        <begin position="438"/>
        <end position="539"/>
    </location>
</feature>
<keyword evidence="3" id="KW-0862">Zinc</keyword>
<feature type="compositionally biased region" description="Low complexity" evidence="5">
    <location>
        <begin position="28"/>
        <end position="40"/>
    </location>
</feature>
<dbReference type="Gene3D" id="3.30.160.60">
    <property type="entry name" value="Classic Zinc Finger"/>
    <property type="match status" value="1"/>
</dbReference>
<protein>
    <submittedName>
        <fullName evidence="7">TRIM3-like protein</fullName>
    </submittedName>
</protein>
<accession>A0ABY7E6F2</accession>
<dbReference type="InterPro" id="IPR000315">
    <property type="entry name" value="Znf_B-box"/>
</dbReference>
<dbReference type="SMART" id="SM00184">
    <property type="entry name" value="RING"/>
    <property type="match status" value="1"/>
</dbReference>
<dbReference type="SUPFAM" id="SSF57845">
    <property type="entry name" value="B-box zinc-binding domain"/>
    <property type="match status" value="1"/>
</dbReference>
<name>A0ABY7E6F2_MYAAR</name>
<dbReference type="PANTHER" id="PTHR25462:SF296">
    <property type="entry name" value="MEIOTIC P26, ISOFORM F"/>
    <property type="match status" value="1"/>
</dbReference>
<dbReference type="EMBL" id="CP111016">
    <property type="protein sequence ID" value="WAR04734.1"/>
    <property type="molecule type" value="Genomic_DNA"/>
</dbReference>
<dbReference type="InterPro" id="IPR001841">
    <property type="entry name" value="Znf_RING"/>
</dbReference>
<gene>
    <name evidence="7" type="ORF">MAR_020103</name>
</gene>
<evidence type="ECO:0000256" key="2">
    <source>
        <dbReference type="ARBA" id="ARBA00022771"/>
    </source>
</evidence>
<dbReference type="PANTHER" id="PTHR25462">
    <property type="entry name" value="BONUS, ISOFORM C-RELATED"/>
    <property type="match status" value="1"/>
</dbReference>
<keyword evidence="2 4" id="KW-0863">Zinc-finger</keyword>
<organism evidence="7 8">
    <name type="scientific">Mya arenaria</name>
    <name type="common">Soft-shell clam</name>
    <dbReference type="NCBI Taxonomy" id="6604"/>
    <lineage>
        <taxon>Eukaryota</taxon>
        <taxon>Metazoa</taxon>
        <taxon>Spiralia</taxon>
        <taxon>Lophotrochozoa</taxon>
        <taxon>Mollusca</taxon>
        <taxon>Bivalvia</taxon>
        <taxon>Autobranchia</taxon>
        <taxon>Heteroconchia</taxon>
        <taxon>Euheterodonta</taxon>
        <taxon>Imparidentia</taxon>
        <taxon>Neoheterodontei</taxon>
        <taxon>Myida</taxon>
        <taxon>Myoidea</taxon>
        <taxon>Myidae</taxon>
        <taxon>Mya</taxon>
    </lineage>
</organism>
<dbReference type="Pfam" id="PF13445">
    <property type="entry name" value="zf-RING_UBOX"/>
    <property type="match status" value="1"/>
</dbReference>
<sequence>MGLEFCQHHNGTDSQTPPPLPVAASRISSKGSTPPTSSCSPEPPASRAPRMYTSDSSIQYYNTTAVAILQYFTQAACKLSRRRNENIQKNGAFVNHMAGRLASTLQAEYLSCSICLEPFRQPRALPCEHVFCCSCLVQHVDATHVRRRDHIEVSCPLCRNLVSIKARAEFDPHSWVVTLPSDSLIESLLATVNQHRGSAPRHPERLPRICDVHGGKPKEAYCFTHAQTICWECAARDHRMCEVDSSEKARDIVLPQIEALKEDVSKQLAKAREMSGSDKNFTETKTKTLYEILDMENALDQVYSSAKQQIAHLRADVEECTRHHLDARKDFYDVVTCLLEHNYVLDTLCGNTDTGHVLCALEKIRHEISEAKVDLTKVESAQNTDNHSMRFVRDAEMDAFLRMYTSVGFIDSNVPGHGDIQLEAQTQRDAPSSISHILKRAPLKPSAPPSQTPSTKTRLTNTQKSSVKTTSPGIQNSTKTTVSQTVPLPPKIISTPGSQTSSTKSTASGPQTSTSKPPGPLGQKTTAKTTVAWKKNAKK</sequence>
<dbReference type="SUPFAM" id="SSF57850">
    <property type="entry name" value="RING/U-box"/>
    <property type="match status" value="1"/>
</dbReference>
<dbReference type="Pfam" id="PF00643">
    <property type="entry name" value="zf-B_box"/>
    <property type="match status" value="1"/>
</dbReference>
<keyword evidence="1" id="KW-0479">Metal-binding</keyword>
<evidence type="ECO:0000313" key="8">
    <source>
        <dbReference type="Proteomes" id="UP001164746"/>
    </source>
</evidence>